<sequence>MTARTLPHDDYIEAVYAALENAGLPVQDAFTEDSETRGLYCYLNAVITIDLVYTSHGEDWPHGLLFIWEWHTGIEADQGEPDRGPVWLFAEAKSDGSNEYPTVLPVYGYASPAAVVQAARKVIAREIGPGSFNGISSARWDGELIGGSWDQADELNAACEAWGTDESSQ</sequence>
<name>A0ABU3M6U6_9ACTN</name>
<evidence type="ECO:0000313" key="2">
    <source>
        <dbReference type="Proteomes" id="UP001257948"/>
    </source>
</evidence>
<comment type="caution">
    <text evidence="1">The sequence shown here is derived from an EMBL/GenBank/DDBJ whole genome shotgun (WGS) entry which is preliminary data.</text>
</comment>
<gene>
    <name evidence="1" type="ORF">RQC66_41635</name>
</gene>
<evidence type="ECO:0000313" key="1">
    <source>
        <dbReference type="EMBL" id="MDT7847245.1"/>
    </source>
</evidence>
<keyword evidence="2" id="KW-1185">Reference proteome</keyword>
<proteinExistence type="predicted"/>
<dbReference type="EMBL" id="JAVTLL010000045">
    <property type="protein sequence ID" value="MDT7847245.1"/>
    <property type="molecule type" value="Genomic_DNA"/>
</dbReference>
<protein>
    <submittedName>
        <fullName evidence="1">Uncharacterized protein</fullName>
    </submittedName>
</protein>
<reference evidence="2" key="1">
    <citation type="submission" date="2023-07" db="EMBL/GenBank/DDBJ databases">
        <title>Draft genome sequence of the endophytic actinobacterium Streptomyces justiciae WPN32, a potential antibiotic producer.</title>
        <authorList>
            <person name="Yasawong M."/>
            <person name="Pana W."/>
            <person name="Ganta P."/>
            <person name="Santapan N."/>
            <person name="Songngamsuk T."/>
            <person name="Phatcharaharikarn M."/>
            <person name="Kerdtoob S."/>
            <person name="Nantapong N."/>
        </authorList>
    </citation>
    <scope>NUCLEOTIDE SEQUENCE [LARGE SCALE GENOMIC DNA]</scope>
    <source>
        <strain evidence="2">WPN32</strain>
    </source>
</reference>
<organism evidence="1 2">
    <name type="scientific">Streptomyces justiciae</name>
    <dbReference type="NCBI Taxonomy" id="2780140"/>
    <lineage>
        <taxon>Bacteria</taxon>
        <taxon>Bacillati</taxon>
        <taxon>Actinomycetota</taxon>
        <taxon>Actinomycetes</taxon>
        <taxon>Kitasatosporales</taxon>
        <taxon>Streptomycetaceae</taxon>
        <taxon>Streptomyces</taxon>
    </lineage>
</organism>
<dbReference type="RefSeq" id="WP_314207442.1">
    <property type="nucleotide sequence ID" value="NZ_JAVTLL010000045.1"/>
</dbReference>
<accession>A0ABU3M6U6</accession>
<dbReference type="Proteomes" id="UP001257948">
    <property type="component" value="Unassembled WGS sequence"/>
</dbReference>